<evidence type="ECO:0000256" key="3">
    <source>
        <dbReference type="ARBA" id="ARBA00011245"/>
    </source>
</evidence>
<evidence type="ECO:0000259" key="9">
    <source>
        <dbReference type="Pfam" id="PF05199"/>
    </source>
</evidence>
<sequence length="80" mass="8665">MISNLYPDTAGSCSMLPLEDGGVVDPKLKVYGTTNIRVADISIIPLHISAHLQGKSISMLTRGAHIHSYALQPLHMQLAR</sequence>
<evidence type="ECO:0000313" key="11">
    <source>
        <dbReference type="Proteomes" id="UP000054270"/>
    </source>
</evidence>
<keyword evidence="11" id="KW-1185">Reference proteome</keyword>
<protein>
    <recommendedName>
        <fullName evidence="9">Glucose-methanol-choline oxidoreductase C-terminal domain-containing protein</fullName>
    </recommendedName>
</protein>
<dbReference type="GO" id="GO:0016614">
    <property type="term" value="F:oxidoreductase activity, acting on CH-OH group of donors"/>
    <property type="evidence" value="ECO:0007669"/>
    <property type="project" value="InterPro"/>
</dbReference>
<accession>A0A0D2PWS3</accession>
<keyword evidence="5" id="KW-0732">Signal</keyword>
<dbReference type="PANTHER" id="PTHR11552">
    <property type="entry name" value="GLUCOSE-METHANOL-CHOLINE GMC OXIDOREDUCTASE"/>
    <property type="match status" value="1"/>
</dbReference>
<dbReference type="EMBL" id="KN817540">
    <property type="protein sequence ID" value="KJA23940.1"/>
    <property type="molecule type" value="Genomic_DNA"/>
</dbReference>
<dbReference type="InterPro" id="IPR007867">
    <property type="entry name" value="GMC_OxRtase_C"/>
</dbReference>
<evidence type="ECO:0000256" key="5">
    <source>
        <dbReference type="ARBA" id="ARBA00022729"/>
    </source>
</evidence>
<dbReference type="Proteomes" id="UP000054270">
    <property type="component" value="Unassembled WGS sequence"/>
</dbReference>
<evidence type="ECO:0000313" key="10">
    <source>
        <dbReference type="EMBL" id="KJA23940.1"/>
    </source>
</evidence>
<evidence type="ECO:0000256" key="4">
    <source>
        <dbReference type="ARBA" id="ARBA00022630"/>
    </source>
</evidence>
<keyword evidence="7" id="KW-0560">Oxidoreductase</keyword>
<dbReference type="SUPFAM" id="SSF51905">
    <property type="entry name" value="FAD/NAD(P)-binding domain"/>
    <property type="match status" value="1"/>
</dbReference>
<comment type="subunit">
    <text evidence="3">Monomer.</text>
</comment>
<comment type="cofactor">
    <cofactor evidence="1">
        <name>FAD</name>
        <dbReference type="ChEBI" id="CHEBI:57692"/>
    </cofactor>
</comment>
<dbReference type="Gene3D" id="3.50.50.60">
    <property type="entry name" value="FAD/NAD(P)-binding domain"/>
    <property type="match status" value="1"/>
</dbReference>
<evidence type="ECO:0000256" key="7">
    <source>
        <dbReference type="ARBA" id="ARBA00023002"/>
    </source>
</evidence>
<dbReference type="STRING" id="945553.A0A0D2PWS3"/>
<dbReference type="PANTHER" id="PTHR11552:SF201">
    <property type="entry name" value="GLUCOSE-METHANOL-CHOLINE OXIDOREDUCTASE N-TERMINAL DOMAIN-CONTAINING PROTEIN"/>
    <property type="match status" value="1"/>
</dbReference>
<dbReference type="GO" id="GO:0050660">
    <property type="term" value="F:flavin adenine dinucleotide binding"/>
    <property type="evidence" value="ECO:0007669"/>
    <property type="project" value="InterPro"/>
</dbReference>
<dbReference type="AlphaFoldDB" id="A0A0D2PWS3"/>
<dbReference type="OrthoDB" id="269227at2759"/>
<evidence type="ECO:0000256" key="2">
    <source>
        <dbReference type="ARBA" id="ARBA00010790"/>
    </source>
</evidence>
<evidence type="ECO:0000256" key="6">
    <source>
        <dbReference type="ARBA" id="ARBA00022827"/>
    </source>
</evidence>
<comment type="similarity">
    <text evidence="2">Belongs to the GMC oxidoreductase family.</text>
</comment>
<proteinExistence type="inferred from homology"/>
<dbReference type="InterPro" id="IPR012132">
    <property type="entry name" value="GMC_OxRdtase"/>
</dbReference>
<name>A0A0D2PWS3_HYPSF</name>
<feature type="domain" description="Glucose-methanol-choline oxidoreductase C-terminal" evidence="9">
    <location>
        <begin position="9"/>
        <end position="54"/>
    </location>
</feature>
<keyword evidence="4" id="KW-0285">Flavoprotein</keyword>
<reference evidence="11" key="1">
    <citation type="submission" date="2014-04" db="EMBL/GenBank/DDBJ databases">
        <title>Evolutionary Origins and Diversification of the Mycorrhizal Mutualists.</title>
        <authorList>
            <consortium name="DOE Joint Genome Institute"/>
            <consortium name="Mycorrhizal Genomics Consortium"/>
            <person name="Kohler A."/>
            <person name="Kuo A."/>
            <person name="Nagy L.G."/>
            <person name="Floudas D."/>
            <person name="Copeland A."/>
            <person name="Barry K.W."/>
            <person name="Cichocki N."/>
            <person name="Veneault-Fourrey C."/>
            <person name="LaButti K."/>
            <person name="Lindquist E.A."/>
            <person name="Lipzen A."/>
            <person name="Lundell T."/>
            <person name="Morin E."/>
            <person name="Murat C."/>
            <person name="Riley R."/>
            <person name="Ohm R."/>
            <person name="Sun H."/>
            <person name="Tunlid A."/>
            <person name="Henrissat B."/>
            <person name="Grigoriev I.V."/>
            <person name="Hibbett D.S."/>
            <person name="Martin F."/>
        </authorList>
    </citation>
    <scope>NUCLEOTIDE SEQUENCE [LARGE SCALE GENOMIC DNA]</scope>
    <source>
        <strain evidence="11">FD-334 SS-4</strain>
    </source>
</reference>
<dbReference type="InterPro" id="IPR036188">
    <property type="entry name" value="FAD/NAD-bd_sf"/>
</dbReference>
<keyword evidence="8" id="KW-0325">Glycoprotein</keyword>
<evidence type="ECO:0000256" key="8">
    <source>
        <dbReference type="ARBA" id="ARBA00023180"/>
    </source>
</evidence>
<dbReference type="Pfam" id="PF05199">
    <property type="entry name" value="GMC_oxred_C"/>
    <property type="match status" value="1"/>
</dbReference>
<keyword evidence="6" id="KW-0274">FAD</keyword>
<gene>
    <name evidence="10" type="ORF">HYPSUDRAFT_137089</name>
</gene>
<organism evidence="10 11">
    <name type="scientific">Hypholoma sublateritium (strain FD-334 SS-4)</name>
    <dbReference type="NCBI Taxonomy" id="945553"/>
    <lineage>
        <taxon>Eukaryota</taxon>
        <taxon>Fungi</taxon>
        <taxon>Dikarya</taxon>
        <taxon>Basidiomycota</taxon>
        <taxon>Agaricomycotina</taxon>
        <taxon>Agaricomycetes</taxon>
        <taxon>Agaricomycetidae</taxon>
        <taxon>Agaricales</taxon>
        <taxon>Agaricineae</taxon>
        <taxon>Strophariaceae</taxon>
        <taxon>Hypholoma</taxon>
    </lineage>
</organism>
<evidence type="ECO:0000256" key="1">
    <source>
        <dbReference type="ARBA" id="ARBA00001974"/>
    </source>
</evidence>